<organism evidence="2 3">
    <name type="scientific">Planobispora rosea</name>
    <dbReference type="NCBI Taxonomy" id="35762"/>
    <lineage>
        <taxon>Bacteria</taxon>
        <taxon>Bacillati</taxon>
        <taxon>Actinomycetota</taxon>
        <taxon>Actinomycetes</taxon>
        <taxon>Streptosporangiales</taxon>
        <taxon>Streptosporangiaceae</taxon>
        <taxon>Planobispora</taxon>
    </lineage>
</organism>
<accession>A0A8J3S8L8</accession>
<dbReference type="PANTHER" id="PTHR43798:SF33">
    <property type="entry name" value="HYDROLASE, PUTATIVE (AFU_ORTHOLOGUE AFUA_2G14860)-RELATED"/>
    <property type="match status" value="1"/>
</dbReference>
<dbReference type="InterPro" id="IPR050266">
    <property type="entry name" value="AB_hydrolase_sf"/>
</dbReference>
<proteinExistence type="predicted"/>
<name>A0A8J3S8L8_PLARO</name>
<dbReference type="RefSeq" id="WP_189243729.1">
    <property type="nucleotide sequence ID" value="NZ_BMQP01000048.1"/>
</dbReference>
<evidence type="ECO:0000313" key="3">
    <source>
        <dbReference type="Proteomes" id="UP000655044"/>
    </source>
</evidence>
<dbReference type="Gene3D" id="3.40.50.1820">
    <property type="entry name" value="alpha/beta hydrolase"/>
    <property type="match status" value="1"/>
</dbReference>
<dbReference type="GO" id="GO:0016020">
    <property type="term" value="C:membrane"/>
    <property type="evidence" value="ECO:0007669"/>
    <property type="project" value="TreeGrafter"/>
</dbReference>
<keyword evidence="3" id="KW-1185">Reference proteome</keyword>
<dbReference type="GO" id="GO:0003824">
    <property type="term" value="F:catalytic activity"/>
    <property type="evidence" value="ECO:0007669"/>
    <property type="project" value="UniProtKB-ARBA"/>
</dbReference>
<reference evidence="2" key="1">
    <citation type="submission" date="2021-01" db="EMBL/GenBank/DDBJ databases">
        <title>Whole genome shotgun sequence of Planobispora rosea NBRC 15558.</title>
        <authorList>
            <person name="Komaki H."/>
            <person name="Tamura T."/>
        </authorList>
    </citation>
    <scope>NUCLEOTIDE SEQUENCE</scope>
    <source>
        <strain evidence="2">NBRC 15558</strain>
    </source>
</reference>
<dbReference type="EMBL" id="BOOI01000072">
    <property type="protein sequence ID" value="GIH88047.1"/>
    <property type="molecule type" value="Genomic_DNA"/>
</dbReference>
<feature type="domain" description="AB hydrolase-1" evidence="1">
    <location>
        <begin position="31"/>
        <end position="144"/>
    </location>
</feature>
<dbReference type="AlphaFoldDB" id="A0A8J3S8L8"/>
<dbReference type="InterPro" id="IPR029058">
    <property type="entry name" value="AB_hydrolase_fold"/>
</dbReference>
<dbReference type="Pfam" id="PF00561">
    <property type="entry name" value="Abhydrolase_1"/>
    <property type="match status" value="1"/>
</dbReference>
<protein>
    <recommendedName>
        <fullName evidence="1">AB hydrolase-1 domain-containing protein</fullName>
    </recommendedName>
</protein>
<evidence type="ECO:0000259" key="1">
    <source>
        <dbReference type="Pfam" id="PF00561"/>
    </source>
</evidence>
<dbReference type="Proteomes" id="UP000655044">
    <property type="component" value="Unassembled WGS sequence"/>
</dbReference>
<dbReference type="PANTHER" id="PTHR43798">
    <property type="entry name" value="MONOACYLGLYCEROL LIPASE"/>
    <property type="match status" value="1"/>
</dbReference>
<dbReference type="InterPro" id="IPR000073">
    <property type="entry name" value="AB_hydrolase_1"/>
</dbReference>
<sequence length="267" mass="29047">MRRKRWTWTAVDHDGVTLSVRSSGPDDGRRTVVLLTGLGAPQQVWDRVASRLVGDYRVVTFDYRGHARSGPADSHTFDDFLGDVSAVLRATAGGRPILCGWSLGADLAVWHAARAPETCAGIVALDGAIPTEPVDPDDDDDAWAGRRMNGVVARIGEWISRKMKMDVRVPVEQLLHLGREVDRRREHVLDAYAALSCPVAVALGERPGPAPDPQAAHARWRAGGDRLAAALPHVPVTWLDSDHAIPVRRPGQVAELVTRVAVQARSR</sequence>
<evidence type="ECO:0000313" key="2">
    <source>
        <dbReference type="EMBL" id="GIH88047.1"/>
    </source>
</evidence>
<gene>
    <name evidence="2" type="ORF">Pro02_64550</name>
</gene>
<dbReference type="SUPFAM" id="SSF53474">
    <property type="entry name" value="alpha/beta-Hydrolases"/>
    <property type="match status" value="1"/>
</dbReference>
<comment type="caution">
    <text evidence="2">The sequence shown here is derived from an EMBL/GenBank/DDBJ whole genome shotgun (WGS) entry which is preliminary data.</text>
</comment>